<dbReference type="GO" id="GO:0006275">
    <property type="term" value="P:regulation of DNA replication"/>
    <property type="evidence" value="ECO:0007669"/>
    <property type="project" value="UniProtKB-UniRule"/>
</dbReference>
<dbReference type="FunFam" id="3.40.50.300:FF:000668">
    <property type="entry name" value="Chromosomal replication initiator protein DnaA"/>
    <property type="match status" value="1"/>
</dbReference>
<feature type="binding site" evidence="8">
    <location>
        <position position="177"/>
    </location>
    <ligand>
        <name>ATP</name>
        <dbReference type="ChEBI" id="CHEBI:30616"/>
    </ligand>
</feature>
<dbReference type="InterPro" id="IPR013159">
    <property type="entry name" value="DnaA_C"/>
</dbReference>
<feature type="region of interest" description="Domain IV, binds dsDNA" evidence="8">
    <location>
        <begin position="347"/>
        <end position="467"/>
    </location>
</feature>
<keyword evidence="5 8" id="KW-0067">ATP-binding</keyword>
<accession>A0A2M7DA97</accession>
<feature type="binding site" evidence="8">
    <location>
        <position position="178"/>
    </location>
    <ligand>
        <name>ATP</name>
        <dbReference type="ChEBI" id="CHEBI:30616"/>
    </ligand>
</feature>
<feature type="binding site" evidence="8">
    <location>
        <position position="176"/>
    </location>
    <ligand>
        <name>ATP</name>
        <dbReference type="ChEBI" id="CHEBI:30616"/>
    </ligand>
</feature>
<dbReference type="InterPro" id="IPR010921">
    <property type="entry name" value="Trp_repressor/repl_initiator"/>
</dbReference>
<comment type="caution">
    <text evidence="14">The sequence shown here is derived from an EMBL/GenBank/DDBJ whole genome shotgun (WGS) entry which is preliminary data.</text>
</comment>
<dbReference type="GO" id="GO:0003688">
    <property type="term" value="F:DNA replication origin binding"/>
    <property type="evidence" value="ECO:0007669"/>
    <property type="project" value="UniProtKB-UniRule"/>
</dbReference>
<name>A0A2M7DA97_9BACT</name>
<evidence type="ECO:0000256" key="9">
    <source>
        <dbReference type="NCBIfam" id="TIGR00362"/>
    </source>
</evidence>
<dbReference type="HAMAP" id="MF_00377">
    <property type="entry name" value="DnaA_bact"/>
    <property type="match status" value="1"/>
</dbReference>
<keyword evidence="6 8" id="KW-0446">Lipid-binding</keyword>
<evidence type="ECO:0000256" key="5">
    <source>
        <dbReference type="ARBA" id="ARBA00022840"/>
    </source>
</evidence>
<protein>
    <recommendedName>
        <fullName evidence="8 9">Chromosomal replication initiator protein DnaA</fullName>
    </recommendedName>
</protein>
<dbReference type="GO" id="GO:0005737">
    <property type="term" value="C:cytoplasm"/>
    <property type="evidence" value="ECO:0007669"/>
    <property type="project" value="UniProtKB-SubCell"/>
</dbReference>
<feature type="region of interest" description="Domain I, interacts with DnaA modulators" evidence="8">
    <location>
        <begin position="1"/>
        <end position="103"/>
    </location>
</feature>
<feature type="domain" description="AAA+ ATPase" evidence="12">
    <location>
        <begin position="163"/>
        <end position="294"/>
    </location>
</feature>
<dbReference type="AlphaFoldDB" id="A0A2M7DA97"/>
<feature type="region of interest" description="Domain III, AAA+ region" evidence="8">
    <location>
        <begin position="130"/>
        <end position="346"/>
    </location>
</feature>
<dbReference type="InterPro" id="IPR003593">
    <property type="entry name" value="AAA+_ATPase"/>
</dbReference>
<keyword evidence="3 8" id="KW-0235">DNA replication</keyword>
<comment type="function">
    <text evidence="8 10">Plays an essential role in the initiation and regulation of chromosomal replication. ATP-DnaA binds to the origin of replication (oriC) to initiate formation of the DNA replication initiation complex once per cell cycle. Binds the DnaA box (a 9 base pair repeat at the origin) and separates the double-stranded (ds)DNA. Forms a right-handed helical filament on oriC DNA; dsDNA binds to the exterior of the filament while single-stranded (ss)DNA is stabiized in the filament's interior. The ATP-DnaA-oriC complex binds and stabilizes one strand of the AT-rich DNA unwinding element (DUE), permitting loading of DNA polymerase. After initiation quickly degrades to an ADP-DnaA complex that is not apt for DNA replication. Binds acidic phospholipids.</text>
</comment>
<comment type="domain">
    <text evidence="8">Domain I is involved in oligomerization and binding regulators, domain II is flexibile and of varying length in different bacteria, domain III forms the AAA+ region, while domain IV binds dsDNA.</text>
</comment>
<dbReference type="Pfam" id="PF11638">
    <property type="entry name" value="DnaA_N"/>
    <property type="match status" value="1"/>
</dbReference>
<evidence type="ECO:0000313" key="14">
    <source>
        <dbReference type="EMBL" id="PIV45354.1"/>
    </source>
</evidence>
<evidence type="ECO:0000256" key="10">
    <source>
        <dbReference type="RuleBase" id="RU000577"/>
    </source>
</evidence>
<dbReference type="GO" id="GO:0005886">
    <property type="term" value="C:plasma membrane"/>
    <property type="evidence" value="ECO:0007669"/>
    <property type="project" value="TreeGrafter"/>
</dbReference>
<dbReference type="SMART" id="SM00760">
    <property type="entry name" value="Bac_DnaA_C"/>
    <property type="match status" value="1"/>
</dbReference>
<evidence type="ECO:0000259" key="13">
    <source>
        <dbReference type="SMART" id="SM00760"/>
    </source>
</evidence>
<dbReference type="Gene3D" id="1.10.8.60">
    <property type="match status" value="1"/>
</dbReference>
<keyword evidence="7 8" id="KW-0238">DNA-binding</keyword>
<feature type="binding site" evidence="8">
    <location>
        <position position="174"/>
    </location>
    <ligand>
        <name>ATP</name>
        <dbReference type="ChEBI" id="CHEBI:30616"/>
    </ligand>
</feature>
<evidence type="ECO:0000256" key="11">
    <source>
        <dbReference type="RuleBase" id="RU004227"/>
    </source>
</evidence>
<evidence type="ECO:0000256" key="7">
    <source>
        <dbReference type="ARBA" id="ARBA00023125"/>
    </source>
</evidence>
<dbReference type="EMBL" id="PETZ01000008">
    <property type="protein sequence ID" value="PIV45354.1"/>
    <property type="molecule type" value="Genomic_DNA"/>
</dbReference>
<keyword evidence="4 8" id="KW-0547">Nucleotide-binding</keyword>
<feature type="domain" description="Chromosomal replication initiator DnaA C-terminal" evidence="13">
    <location>
        <begin position="374"/>
        <end position="443"/>
    </location>
</feature>
<keyword evidence="2 8" id="KW-0963">Cytoplasm</keyword>
<reference evidence="15" key="1">
    <citation type="submission" date="2017-09" db="EMBL/GenBank/DDBJ databases">
        <title>Depth-based differentiation of microbial function through sediment-hosted aquifers and enrichment of novel symbionts in the deep terrestrial subsurface.</title>
        <authorList>
            <person name="Probst A.J."/>
            <person name="Ladd B."/>
            <person name="Jarett J.K."/>
            <person name="Geller-Mcgrath D.E."/>
            <person name="Sieber C.M.K."/>
            <person name="Emerson J.B."/>
            <person name="Anantharaman K."/>
            <person name="Thomas B.C."/>
            <person name="Malmstrom R."/>
            <person name="Stieglmeier M."/>
            <person name="Klingl A."/>
            <person name="Woyke T."/>
            <person name="Ryan C.M."/>
            <person name="Banfield J.F."/>
        </authorList>
    </citation>
    <scope>NUCLEOTIDE SEQUENCE [LARGE SCALE GENOMIC DNA]</scope>
</reference>
<dbReference type="InterPro" id="IPR020591">
    <property type="entry name" value="Chromosome_initiator_DnaA-like"/>
</dbReference>
<comment type="subunit">
    <text evidence="8">Oligomerizes as a right-handed, spiral filament on DNA at oriC.</text>
</comment>
<dbReference type="CDD" id="cd00009">
    <property type="entry name" value="AAA"/>
    <property type="match status" value="1"/>
</dbReference>
<evidence type="ECO:0000313" key="15">
    <source>
        <dbReference type="Proteomes" id="UP000230864"/>
    </source>
</evidence>
<evidence type="ECO:0000259" key="12">
    <source>
        <dbReference type="SMART" id="SM00382"/>
    </source>
</evidence>
<dbReference type="GO" id="GO:0006270">
    <property type="term" value="P:DNA replication initiation"/>
    <property type="evidence" value="ECO:0007669"/>
    <property type="project" value="UniProtKB-UniRule"/>
</dbReference>
<dbReference type="PANTHER" id="PTHR30050">
    <property type="entry name" value="CHROMOSOMAL REPLICATION INITIATOR PROTEIN DNAA"/>
    <property type="match status" value="1"/>
</dbReference>
<dbReference type="PRINTS" id="PR00051">
    <property type="entry name" value="DNAA"/>
</dbReference>
<dbReference type="Gene3D" id="3.30.300.180">
    <property type="match status" value="1"/>
</dbReference>
<dbReference type="PANTHER" id="PTHR30050:SF2">
    <property type="entry name" value="CHROMOSOMAL REPLICATION INITIATOR PROTEIN DNAA"/>
    <property type="match status" value="1"/>
</dbReference>
<proteinExistence type="inferred from homology"/>
<sequence length="467" mass="53549">MNLWFISIFDKYKIFILMTKEELWQAILAQIQLNISQANFATWFKDTNISSYKDGQIIVSTPNSFAKEWLENKYGKTIFKIFYNLDKEIKEVKYMVGKSELKTFKKPSFSLPPTGQLDMLEEFKIDKETSLNPRYTFENFVVGPFNELAHAAAWAASKKPGLVYNPLFIYGGVGLGKTHLLQSVGNAIIKNFSQKKVKYTPAEKFTTGVVSSIKNHDMEGFKIKYRAVDVLILDDVQFLAGKEKTQEEFFHIFNALYEENKQIILSSDRPPKAIPALAERLRSRFEGGMIGDISYPDYETRIAILKTKSQERGVNFSDEVLDYIAVNIQRNIRELEGALNRLIAYQKINNQQPNLETAKSLLKTLFLSPSKVANCKKIIQAVSEFYDLREKDLFSSSRKKEVVRPRQIAMFLLRELLKSSYPFIGRKFGGKDHTTAIHSCGKIAKELGDNENLNNELDLIKQRIFSA</sequence>
<dbReference type="InterPro" id="IPR001957">
    <property type="entry name" value="Chromosome_initiator_DnaA"/>
</dbReference>
<evidence type="ECO:0000256" key="6">
    <source>
        <dbReference type="ARBA" id="ARBA00023121"/>
    </source>
</evidence>
<dbReference type="InterPro" id="IPR024633">
    <property type="entry name" value="DnaA_N_dom"/>
</dbReference>
<evidence type="ECO:0000256" key="3">
    <source>
        <dbReference type="ARBA" id="ARBA00022705"/>
    </source>
</evidence>
<dbReference type="CDD" id="cd06571">
    <property type="entry name" value="Bac_DnaA_C"/>
    <property type="match status" value="1"/>
</dbReference>
<comment type="similarity">
    <text evidence="1 8 11">Belongs to the DnaA family.</text>
</comment>
<dbReference type="Gene3D" id="1.10.1750.10">
    <property type="match status" value="1"/>
</dbReference>
<gene>
    <name evidence="8" type="primary">dnaA</name>
    <name evidence="14" type="ORF">COS25_00390</name>
</gene>
<comment type="subcellular location">
    <subcellularLocation>
        <location evidence="8">Cytoplasm</location>
    </subcellularLocation>
</comment>
<dbReference type="NCBIfam" id="TIGR00362">
    <property type="entry name" value="DnaA"/>
    <property type="match status" value="1"/>
</dbReference>
<organism evidence="14 15">
    <name type="scientific">Candidatus Nealsonbacteria bacterium CG02_land_8_20_14_3_00_37_10</name>
    <dbReference type="NCBI Taxonomy" id="1974699"/>
    <lineage>
        <taxon>Bacteria</taxon>
        <taxon>Candidatus Nealsoniibacteriota</taxon>
    </lineage>
</organism>
<dbReference type="GO" id="GO:0005524">
    <property type="term" value="F:ATP binding"/>
    <property type="evidence" value="ECO:0007669"/>
    <property type="project" value="UniProtKB-UniRule"/>
</dbReference>
<evidence type="ECO:0000256" key="8">
    <source>
        <dbReference type="HAMAP-Rule" id="MF_00377"/>
    </source>
</evidence>
<dbReference type="InterPro" id="IPR038454">
    <property type="entry name" value="DnaA_N_sf"/>
</dbReference>
<dbReference type="GO" id="GO:0008289">
    <property type="term" value="F:lipid binding"/>
    <property type="evidence" value="ECO:0007669"/>
    <property type="project" value="UniProtKB-KW"/>
</dbReference>
<dbReference type="SMART" id="SM00382">
    <property type="entry name" value="AAA"/>
    <property type="match status" value="1"/>
</dbReference>
<dbReference type="InterPro" id="IPR013317">
    <property type="entry name" value="DnaA_dom"/>
</dbReference>
<dbReference type="SUPFAM" id="SSF52540">
    <property type="entry name" value="P-loop containing nucleoside triphosphate hydrolases"/>
    <property type="match status" value="1"/>
</dbReference>
<evidence type="ECO:0000256" key="1">
    <source>
        <dbReference type="ARBA" id="ARBA00006583"/>
    </source>
</evidence>
<dbReference type="Pfam" id="PF00308">
    <property type="entry name" value="Bac_DnaA"/>
    <property type="match status" value="1"/>
</dbReference>
<comment type="caution">
    <text evidence="8">Lacks conserved residue(s) required for the propagation of feature annotation.</text>
</comment>
<evidence type="ECO:0000256" key="2">
    <source>
        <dbReference type="ARBA" id="ARBA00022490"/>
    </source>
</evidence>
<dbReference type="Proteomes" id="UP000230864">
    <property type="component" value="Unassembled WGS sequence"/>
</dbReference>
<dbReference type="Gene3D" id="3.40.50.300">
    <property type="entry name" value="P-loop containing nucleotide triphosphate hydrolases"/>
    <property type="match status" value="1"/>
</dbReference>
<dbReference type="InterPro" id="IPR027417">
    <property type="entry name" value="P-loop_NTPase"/>
</dbReference>
<dbReference type="SUPFAM" id="SSF48295">
    <property type="entry name" value="TrpR-like"/>
    <property type="match status" value="1"/>
</dbReference>
<dbReference type="Pfam" id="PF08299">
    <property type="entry name" value="Bac_DnaA_C"/>
    <property type="match status" value="1"/>
</dbReference>
<evidence type="ECO:0000256" key="4">
    <source>
        <dbReference type="ARBA" id="ARBA00022741"/>
    </source>
</evidence>